<dbReference type="STRING" id="364199.SAMN04489858_101315"/>
<dbReference type="InterPro" id="IPR036390">
    <property type="entry name" value="WH_DNA-bd_sf"/>
</dbReference>
<gene>
    <name evidence="5" type="ORF">SAMN04489858_101315</name>
</gene>
<keyword evidence="2 5" id="KW-0238">DNA-binding</keyword>
<feature type="domain" description="HTH gntR-type" evidence="4">
    <location>
        <begin position="18"/>
        <end position="85"/>
    </location>
</feature>
<dbReference type="SUPFAM" id="SSF46785">
    <property type="entry name" value="Winged helix' DNA-binding domain"/>
    <property type="match status" value="1"/>
</dbReference>
<dbReference type="PANTHER" id="PTHR43537">
    <property type="entry name" value="TRANSCRIPTIONAL REGULATOR, GNTR FAMILY"/>
    <property type="match status" value="1"/>
</dbReference>
<name>A0A1H9YUU1_9RHOB</name>
<evidence type="ECO:0000256" key="2">
    <source>
        <dbReference type="ARBA" id="ARBA00023125"/>
    </source>
</evidence>
<dbReference type="InterPro" id="IPR000524">
    <property type="entry name" value="Tscrpt_reg_HTH_GntR"/>
</dbReference>
<accession>A0A1H9YUU1</accession>
<reference evidence="5 6" key="1">
    <citation type="submission" date="2016-10" db="EMBL/GenBank/DDBJ databases">
        <authorList>
            <person name="de Groot N.N."/>
        </authorList>
    </citation>
    <scope>NUCLEOTIDE SEQUENCE [LARGE SCALE GENOMIC DNA]</scope>
    <source>
        <strain evidence="5 6">DSM 17862</strain>
    </source>
</reference>
<evidence type="ECO:0000313" key="5">
    <source>
        <dbReference type="EMBL" id="SES72937.1"/>
    </source>
</evidence>
<dbReference type="SMART" id="SM00345">
    <property type="entry name" value="HTH_GNTR"/>
    <property type="match status" value="1"/>
</dbReference>
<proteinExistence type="predicted"/>
<sequence length="239" mass="26136">MTPVAQALAACNLGDMDKPLETIIVDSILDAIADQRLRAGTKLGEQALSDLFRCNRAHVRRALATLTAYRVVDHLPNRGAFVATPTPQDARDIFQARRAIERVICRNAVNQATEQDIADLRSHLAQEAAAKGQGNRPAAVRLSRGFHVLLGRVGRNPVLSRYLEELTMQSSLIIGLYASAHGTLCAEDEHARLVDAIEARDPDAAQRLLDEHLRHIEAGIEFGDEAPPTDMLSAVLKRS</sequence>
<dbReference type="SUPFAM" id="SSF48008">
    <property type="entry name" value="GntR ligand-binding domain-like"/>
    <property type="match status" value="1"/>
</dbReference>
<dbReference type="PROSITE" id="PS50949">
    <property type="entry name" value="HTH_GNTR"/>
    <property type="match status" value="1"/>
</dbReference>
<keyword evidence="3" id="KW-0804">Transcription</keyword>
<dbReference type="Gene3D" id="1.20.120.530">
    <property type="entry name" value="GntR ligand-binding domain-like"/>
    <property type="match status" value="1"/>
</dbReference>
<dbReference type="Pfam" id="PF00392">
    <property type="entry name" value="GntR"/>
    <property type="match status" value="1"/>
</dbReference>
<dbReference type="InterPro" id="IPR008920">
    <property type="entry name" value="TF_FadR/GntR_C"/>
</dbReference>
<dbReference type="GO" id="GO:0003700">
    <property type="term" value="F:DNA-binding transcription factor activity"/>
    <property type="evidence" value="ECO:0007669"/>
    <property type="project" value="InterPro"/>
</dbReference>
<dbReference type="Gene3D" id="1.10.10.10">
    <property type="entry name" value="Winged helix-like DNA-binding domain superfamily/Winged helix DNA-binding domain"/>
    <property type="match status" value="1"/>
</dbReference>
<evidence type="ECO:0000259" key="4">
    <source>
        <dbReference type="PROSITE" id="PS50949"/>
    </source>
</evidence>
<dbReference type="InterPro" id="IPR011711">
    <property type="entry name" value="GntR_C"/>
</dbReference>
<evidence type="ECO:0000313" key="6">
    <source>
        <dbReference type="Proteomes" id="UP000199180"/>
    </source>
</evidence>
<keyword evidence="1" id="KW-0805">Transcription regulation</keyword>
<protein>
    <submittedName>
        <fullName evidence="5">DNA-binding transcriptional regulator, GntR family</fullName>
    </submittedName>
</protein>
<evidence type="ECO:0000256" key="1">
    <source>
        <dbReference type="ARBA" id="ARBA00023015"/>
    </source>
</evidence>
<dbReference type="AlphaFoldDB" id="A0A1H9YUU1"/>
<dbReference type="PANTHER" id="PTHR43537:SF53">
    <property type="entry name" value="HTH-TYPE TRANSCRIPTIONAL REPRESSOR NANR"/>
    <property type="match status" value="1"/>
</dbReference>
<keyword evidence="6" id="KW-1185">Reference proteome</keyword>
<evidence type="ECO:0000256" key="3">
    <source>
        <dbReference type="ARBA" id="ARBA00023163"/>
    </source>
</evidence>
<organism evidence="5 6">
    <name type="scientific">Paracoccus homiensis</name>
    <dbReference type="NCBI Taxonomy" id="364199"/>
    <lineage>
        <taxon>Bacteria</taxon>
        <taxon>Pseudomonadati</taxon>
        <taxon>Pseudomonadota</taxon>
        <taxon>Alphaproteobacteria</taxon>
        <taxon>Rhodobacterales</taxon>
        <taxon>Paracoccaceae</taxon>
        <taxon>Paracoccus</taxon>
    </lineage>
</organism>
<dbReference type="Pfam" id="PF07729">
    <property type="entry name" value="FCD"/>
    <property type="match status" value="1"/>
</dbReference>
<dbReference type="Proteomes" id="UP000199180">
    <property type="component" value="Unassembled WGS sequence"/>
</dbReference>
<dbReference type="InterPro" id="IPR036388">
    <property type="entry name" value="WH-like_DNA-bd_sf"/>
</dbReference>
<dbReference type="EMBL" id="FOHO01000001">
    <property type="protein sequence ID" value="SES72937.1"/>
    <property type="molecule type" value="Genomic_DNA"/>
</dbReference>
<dbReference type="GO" id="GO:0003677">
    <property type="term" value="F:DNA binding"/>
    <property type="evidence" value="ECO:0007669"/>
    <property type="project" value="UniProtKB-KW"/>
</dbReference>
<dbReference type="SMART" id="SM00895">
    <property type="entry name" value="FCD"/>
    <property type="match status" value="1"/>
</dbReference>